<dbReference type="AlphaFoldDB" id="A0A5A7RGN0"/>
<name>A0A5A7RGN0_STRAF</name>
<evidence type="ECO:0000313" key="2">
    <source>
        <dbReference type="EMBL" id="GER56309.1"/>
    </source>
</evidence>
<organism evidence="2 3">
    <name type="scientific">Striga asiatica</name>
    <name type="common">Asiatic witchweed</name>
    <name type="synonym">Buchnera asiatica</name>
    <dbReference type="NCBI Taxonomy" id="4170"/>
    <lineage>
        <taxon>Eukaryota</taxon>
        <taxon>Viridiplantae</taxon>
        <taxon>Streptophyta</taxon>
        <taxon>Embryophyta</taxon>
        <taxon>Tracheophyta</taxon>
        <taxon>Spermatophyta</taxon>
        <taxon>Magnoliopsida</taxon>
        <taxon>eudicotyledons</taxon>
        <taxon>Gunneridae</taxon>
        <taxon>Pentapetalae</taxon>
        <taxon>asterids</taxon>
        <taxon>lamiids</taxon>
        <taxon>Lamiales</taxon>
        <taxon>Orobanchaceae</taxon>
        <taxon>Buchnereae</taxon>
        <taxon>Striga</taxon>
    </lineage>
</organism>
<reference evidence="3" key="1">
    <citation type="journal article" date="2019" name="Curr. Biol.">
        <title>Genome Sequence of Striga asiatica Provides Insight into the Evolution of Plant Parasitism.</title>
        <authorList>
            <person name="Yoshida S."/>
            <person name="Kim S."/>
            <person name="Wafula E.K."/>
            <person name="Tanskanen J."/>
            <person name="Kim Y.M."/>
            <person name="Honaas L."/>
            <person name="Yang Z."/>
            <person name="Spallek T."/>
            <person name="Conn C.E."/>
            <person name="Ichihashi Y."/>
            <person name="Cheong K."/>
            <person name="Cui S."/>
            <person name="Der J.P."/>
            <person name="Gundlach H."/>
            <person name="Jiao Y."/>
            <person name="Hori C."/>
            <person name="Ishida J.K."/>
            <person name="Kasahara H."/>
            <person name="Kiba T."/>
            <person name="Kim M.S."/>
            <person name="Koo N."/>
            <person name="Laohavisit A."/>
            <person name="Lee Y.H."/>
            <person name="Lumba S."/>
            <person name="McCourt P."/>
            <person name="Mortimer J.C."/>
            <person name="Mutuku J.M."/>
            <person name="Nomura T."/>
            <person name="Sasaki-Sekimoto Y."/>
            <person name="Seto Y."/>
            <person name="Wang Y."/>
            <person name="Wakatake T."/>
            <person name="Sakakibara H."/>
            <person name="Demura T."/>
            <person name="Yamaguchi S."/>
            <person name="Yoneyama K."/>
            <person name="Manabe R.I."/>
            <person name="Nelson D.C."/>
            <person name="Schulman A.H."/>
            <person name="Timko M.P."/>
            <person name="dePamphilis C.W."/>
            <person name="Choi D."/>
            <person name="Shirasu K."/>
        </authorList>
    </citation>
    <scope>NUCLEOTIDE SEQUENCE [LARGE SCALE GENOMIC DNA]</scope>
    <source>
        <strain evidence="3">cv. UVA1</strain>
    </source>
</reference>
<keyword evidence="1" id="KW-0732">Signal</keyword>
<evidence type="ECO:0000256" key="1">
    <source>
        <dbReference type="SAM" id="SignalP"/>
    </source>
</evidence>
<comment type="caution">
    <text evidence="2">The sequence shown here is derived from an EMBL/GenBank/DDBJ whole genome shotgun (WGS) entry which is preliminary data.</text>
</comment>
<dbReference type="Proteomes" id="UP000325081">
    <property type="component" value="Unassembled WGS sequence"/>
</dbReference>
<protein>
    <submittedName>
        <fullName evidence="2">TNFR/CD27/30/40/95 cysteine-rich region</fullName>
    </submittedName>
</protein>
<sequence>MPQRIMFSKLSVALAMLLLFADFPFFSTGCPSDGSQCRNCIVNRLKTECPGCGLIMQCMAKCLWAGSSRAKCVKRCDCNIGGYPRLADCKKCLFQCKCSCVASA</sequence>
<keyword evidence="3" id="KW-1185">Reference proteome</keyword>
<dbReference type="EMBL" id="BKCP01012625">
    <property type="protein sequence ID" value="GER56309.1"/>
    <property type="molecule type" value="Genomic_DNA"/>
</dbReference>
<evidence type="ECO:0000313" key="3">
    <source>
        <dbReference type="Proteomes" id="UP000325081"/>
    </source>
</evidence>
<accession>A0A5A7RGN0</accession>
<dbReference type="OrthoDB" id="1855047at2759"/>
<gene>
    <name evidence="2" type="ORF">STAS_34033</name>
</gene>
<feature type="chain" id="PRO_5022893422" evidence="1">
    <location>
        <begin position="30"/>
        <end position="104"/>
    </location>
</feature>
<feature type="signal peptide" evidence="1">
    <location>
        <begin position="1"/>
        <end position="29"/>
    </location>
</feature>
<proteinExistence type="predicted"/>